<dbReference type="Gene3D" id="3.40.50.1820">
    <property type="entry name" value="alpha/beta hydrolase"/>
    <property type="match status" value="1"/>
</dbReference>
<dbReference type="EMBL" id="LBMM01020198">
    <property type="protein sequence ID" value="KMQ83337.1"/>
    <property type="molecule type" value="Genomic_DNA"/>
</dbReference>
<comment type="caution">
    <text evidence="1">The sequence shown here is derived from an EMBL/GenBank/DDBJ whole genome shotgun (WGS) entry which is preliminary data.</text>
</comment>
<protein>
    <submittedName>
        <fullName evidence="1">Alpha beta hydrolase family protein</fullName>
    </submittedName>
</protein>
<evidence type="ECO:0000313" key="1">
    <source>
        <dbReference type="EMBL" id="KMQ83337.1"/>
    </source>
</evidence>
<dbReference type="InterPro" id="IPR029058">
    <property type="entry name" value="AB_hydrolase_fold"/>
</dbReference>
<name>A0A0J7JZ28_LASNI</name>
<keyword evidence="1" id="KW-0378">Hydrolase</keyword>
<proteinExistence type="predicted"/>
<organism evidence="1 2">
    <name type="scientific">Lasius niger</name>
    <name type="common">Black garden ant</name>
    <dbReference type="NCBI Taxonomy" id="67767"/>
    <lineage>
        <taxon>Eukaryota</taxon>
        <taxon>Metazoa</taxon>
        <taxon>Ecdysozoa</taxon>
        <taxon>Arthropoda</taxon>
        <taxon>Hexapoda</taxon>
        <taxon>Insecta</taxon>
        <taxon>Pterygota</taxon>
        <taxon>Neoptera</taxon>
        <taxon>Endopterygota</taxon>
        <taxon>Hymenoptera</taxon>
        <taxon>Apocrita</taxon>
        <taxon>Aculeata</taxon>
        <taxon>Formicoidea</taxon>
        <taxon>Formicidae</taxon>
        <taxon>Formicinae</taxon>
        <taxon>Lasius</taxon>
        <taxon>Lasius</taxon>
    </lineage>
</organism>
<dbReference type="SUPFAM" id="SSF53474">
    <property type="entry name" value="alpha/beta-Hydrolases"/>
    <property type="match status" value="1"/>
</dbReference>
<sequence length="200" mass="21237">MHAGNCHGQDELRGSEENLYHRPRHLAVLLAALRGDADLAPKLAAGPIALLGHSMGGYTALAAAGAQPWSLGSESRHAVSVPHLRAVAAILLLAPAVAKFEPVGALAALQAPVLALTAEHDELTPAGQTETLLRRELGGRGLLRYQQIAGAGHFSFMSPYGSAGTRVDYPPAQDPPGFDRAAFQPVLQEYVLDFLRRVWT</sequence>
<reference evidence="1 2" key="1">
    <citation type="submission" date="2015-04" db="EMBL/GenBank/DDBJ databases">
        <title>Lasius niger genome sequencing.</title>
        <authorList>
            <person name="Konorov E.A."/>
            <person name="Nikitin M.A."/>
            <person name="Kirill M.V."/>
            <person name="Chang P."/>
        </authorList>
    </citation>
    <scope>NUCLEOTIDE SEQUENCE [LARGE SCALE GENOMIC DNA]</scope>
    <source>
        <tissue evidence="1">Whole</tissue>
    </source>
</reference>
<accession>A0A0J7JZ28</accession>
<dbReference type="PaxDb" id="67767-A0A0J7JZ28"/>
<dbReference type="Proteomes" id="UP000036403">
    <property type="component" value="Unassembled WGS sequence"/>
</dbReference>
<gene>
    <name evidence="1" type="ORF">RF55_20295</name>
</gene>
<dbReference type="AlphaFoldDB" id="A0A0J7JZ28"/>
<evidence type="ECO:0000313" key="2">
    <source>
        <dbReference type="Proteomes" id="UP000036403"/>
    </source>
</evidence>
<dbReference type="GO" id="GO:0016787">
    <property type="term" value="F:hydrolase activity"/>
    <property type="evidence" value="ECO:0007669"/>
    <property type="project" value="UniProtKB-KW"/>
</dbReference>
<keyword evidence="2" id="KW-1185">Reference proteome</keyword>